<dbReference type="Proteomes" id="UP000321393">
    <property type="component" value="Unassembled WGS sequence"/>
</dbReference>
<feature type="compositionally biased region" description="Low complexity" evidence="1">
    <location>
        <begin position="115"/>
        <end position="124"/>
    </location>
</feature>
<evidence type="ECO:0000256" key="1">
    <source>
        <dbReference type="SAM" id="MobiDB-lite"/>
    </source>
</evidence>
<dbReference type="OrthoDB" id="1693841at2759"/>
<gene>
    <name evidence="2" type="ORF">E6C27_scaffold108G00180</name>
</gene>
<feature type="compositionally biased region" description="Basic and acidic residues" evidence="1">
    <location>
        <begin position="7"/>
        <end position="20"/>
    </location>
</feature>
<reference evidence="2 3" key="1">
    <citation type="submission" date="2019-08" db="EMBL/GenBank/DDBJ databases">
        <title>Draft genome sequences of two oriental melons (Cucumis melo L. var makuwa).</title>
        <authorList>
            <person name="Kwon S.-Y."/>
        </authorList>
    </citation>
    <scope>NUCLEOTIDE SEQUENCE [LARGE SCALE GENOMIC DNA]</scope>
    <source>
        <strain evidence="3">cv. SW 3</strain>
        <tissue evidence="2">Leaf</tissue>
    </source>
</reference>
<dbReference type="EMBL" id="SSTE01005892">
    <property type="protein sequence ID" value="KAA0059764.1"/>
    <property type="molecule type" value="Genomic_DNA"/>
</dbReference>
<sequence>MSTGELDLSHLKERGGKVDPADEWDVNGLGDTSTQSIFSGNVSTKNNWNKDIIDVGQTRRESRVGENPILDVMHNASGVASGKRLFPTRQAGVLSRRLGYSKGLGWGPKPKGRRTTSVSSSSTSYPQSIQKEIELQVKLNEALEWIEVQDRNHQVLASQVEQMQKLR</sequence>
<name>A0A5A7UXK9_CUCMM</name>
<dbReference type="AlphaFoldDB" id="A0A5A7UXK9"/>
<organism evidence="2 3">
    <name type="scientific">Cucumis melo var. makuwa</name>
    <name type="common">Oriental melon</name>
    <dbReference type="NCBI Taxonomy" id="1194695"/>
    <lineage>
        <taxon>Eukaryota</taxon>
        <taxon>Viridiplantae</taxon>
        <taxon>Streptophyta</taxon>
        <taxon>Embryophyta</taxon>
        <taxon>Tracheophyta</taxon>
        <taxon>Spermatophyta</taxon>
        <taxon>Magnoliopsida</taxon>
        <taxon>eudicotyledons</taxon>
        <taxon>Gunneridae</taxon>
        <taxon>Pentapetalae</taxon>
        <taxon>rosids</taxon>
        <taxon>fabids</taxon>
        <taxon>Cucurbitales</taxon>
        <taxon>Cucurbitaceae</taxon>
        <taxon>Benincaseae</taxon>
        <taxon>Cucumis</taxon>
    </lineage>
</organism>
<feature type="region of interest" description="Disordered" evidence="1">
    <location>
        <begin position="1"/>
        <end position="30"/>
    </location>
</feature>
<feature type="region of interest" description="Disordered" evidence="1">
    <location>
        <begin position="102"/>
        <end position="127"/>
    </location>
</feature>
<accession>A0A5A7UXK9</accession>
<evidence type="ECO:0000313" key="2">
    <source>
        <dbReference type="EMBL" id="KAA0059764.1"/>
    </source>
</evidence>
<comment type="caution">
    <text evidence="2">The sequence shown here is derived from an EMBL/GenBank/DDBJ whole genome shotgun (WGS) entry which is preliminary data.</text>
</comment>
<proteinExistence type="predicted"/>
<protein>
    <submittedName>
        <fullName evidence="2">Uncharacterized protein</fullName>
    </submittedName>
</protein>
<evidence type="ECO:0000313" key="3">
    <source>
        <dbReference type="Proteomes" id="UP000321393"/>
    </source>
</evidence>